<comment type="caution">
    <text evidence="1">The sequence shown here is derived from an EMBL/GenBank/DDBJ whole genome shotgun (WGS) entry which is preliminary data.</text>
</comment>
<accession>A0AAN7X6H8</accession>
<protein>
    <submittedName>
        <fullName evidence="1">Uncharacterized protein</fullName>
    </submittedName>
</protein>
<proteinExistence type="predicted"/>
<organism evidence="1 2">
    <name type="scientific">Eleginops maclovinus</name>
    <name type="common">Patagonian blennie</name>
    <name type="synonym">Eleginus maclovinus</name>
    <dbReference type="NCBI Taxonomy" id="56733"/>
    <lineage>
        <taxon>Eukaryota</taxon>
        <taxon>Metazoa</taxon>
        <taxon>Chordata</taxon>
        <taxon>Craniata</taxon>
        <taxon>Vertebrata</taxon>
        <taxon>Euteleostomi</taxon>
        <taxon>Actinopterygii</taxon>
        <taxon>Neopterygii</taxon>
        <taxon>Teleostei</taxon>
        <taxon>Neoteleostei</taxon>
        <taxon>Acanthomorphata</taxon>
        <taxon>Eupercaria</taxon>
        <taxon>Perciformes</taxon>
        <taxon>Notothenioidei</taxon>
        <taxon>Eleginopidae</taxon>
        <taxon>Eleginops</taxon>
    </lineage>
</organism>
<sequence length="94" mass="10296">MCLKRPLSLVCFHGVWAARVYRRSAFHMFPIICPDPAGRGVSCPSHIHLMKPRNHAEAAAALLEVVSETKMLPINPDVTLRVAQSTAGDEFGPC</sequence>
<gene>
    <name evidence="1" type="ORF">PBY51_005512</name>
</gene>
<dbReference type="AlphaFoldDB" id="A0AAN7X6H8"/>
<dbReference type="EMBL" id="JAUZQC010000018">
    <property type="protein sequence ID" value="KAK5855411.1"/>
    <property type="molecule type" value="Genomic_DNA"/>
</dbReference>
<evidence type="ECO:0000313" key="1">
    <source>
        <dbReference type="EMBL" id="KAK5855411.1"/>
    </source>
</evidence>
<name>A0AAN7X6H8_ELEMC</name>
<reference evidence="1 2" key="2">
    <citation type="journal article" date="2023" name="Mol. Biol. Evol.">
        <title>Genomics of Secondarily Temperate Adaptation in the Only Non-Antarctic Icefish.</title>
        <authorList>
            <person name="Rivera-Colon A.G."/>
            <person name="Rayamajhi N."/>
            <person name="Minhas B.F."/>
            <person name="Madrigal G."/>
            <person name="Bilyk K.T."/>
            <person name="Yoon V."/>
            <person name="Hune M."/>
            <person name="Gregory S."/>
            <person name="Cheng C.H.C."/>
            <person name="Catchen J.M."/>
        </authorList>
    </citation>
    <scope>NUCLEOTIDE SEQUENCE [LARGE SCALE GENOMIC DNA]</scope>
    <source>
        <strain evidence="1">JMC-PN-2008</strain>
    </source>
</reference>
<evidence type="ECO:0000313" key="2">
    <source>
        <dbReference type="Proteomes" id="UP001346869"/>
    </source>
</evidence>
<keyword evidence="2" id="KW-1185">Reference proteome</keyword>
<dbReference type="Proteomes" id="UP001346869">
    <property type="component" value="Unassembled WGS sequence"/>
</dbReference>
<reference evidence="1 2" key="1">
    <citation type="journal article" date="2023" name="Genes (Basel)">
        <title>Chromosome-Level Genome Assembly and Circadian Gene Repertoire of the Patagonia Blennie Eleginops maclovinus-The Closest Ancestral Proxy of Antarctic Cryonotothenioids.</title>
        <authorList>
            <person name="Cheng C.C."/>
            <person name="Rivera-Colon A.G."/>
            <person name="Minhas B.F."/>
            <person name="Wilson L."/>
            <person name="Rayamajhi N."/>
            <person name="Vargas-Chacoff L."/>
            <person name="Catchen J.M."/>
        </authorList>
    </citation>
    <scope>NUCLEOTIDE SEQUENCE [LARGE SCALE GENOMIC DNA]</scope>
    <source>
        <strain evidence="1">JMC-PN-2008</strain>
    </source>
</reference>